<dbReference type="InterPro" id="IPR018060">
    <property type="entry name" value="HTH_AraC"/>
</dbReference>
<dbReference type="InterPro" id="IPR009057">
    <property type="entry name" value="Homeodomain-like_sf"/>
</dbReference>
<dbReference type="PANTHER" id="PTHR46796">
    <property type="entry name" value="HTH-TYPE TRANSCRIPTIONAL ACTIVATOR RHAS-RELATED"/>
    <property type="match status" value="1"/>
</dbReference>
<feature type="domain" description="HTH araC/xylS-type" evidence="4">
    <location>
        <begin position="196"/>
        <end position="293"/>
    </location>
</feature>
<evidence type="ECO:0000313" key="5">
    <source>
        <dbReference type="EMBL" id="RFM32641.1"/>
    </source>
</evidence>
<dbReference type="InterPro" id="IPR014710">
    <property type="entry name" value="RmlC-like_jellyroll"/>
</dbReference>
<dbReference type="GO" id="GO:0003700">
    <property type="term" value="F:DNA-binding transcription factor activity"/>
    <property type="evidence" value="ECO:0007669"/>
    <property type="project" value="InterPro"/>
</dbReference>
<keyword evidence="6" id="KW-1185">Reference proteome</keyword>
<evidence type="ECO:0000259" key="4">
    <source>
        <dbReference type="PROSITE" id="PS01124"/>
    </source>
</evidence>
<dbReference type="Gene3D" id="2.60.120.10">
    <property type="entry name" value="Jelly Rolls"/>
    <property type="match status" value="1"/>
</dbReference>
<proteinExistence type="predicted"/>
<gene>
    <name evidence="5" type="ORF">DXN04_23490</name>
</gene>
<dbReference type="InterPro" id="IPR050204">
    <property type="entry name" value="AraC_XylS_family_regulators"/>
</dbReference>
<keyword evidence="3" id="KW-0804">Transcription</keyword>
<dbReference type="InterPro" id="IPR032783">
    <property type="entry name" value="AraC_lig"/>
</dbReference>
<dbReference type="Pfam" id="PF12852">
    <property type="entry name" value="Cupin_6"/>
    <property type="match status" value="1"/>
</dbReference>
<evidence type="ECO:0000256" key="1">
    <source>
        <dbReference type="ARBA" id="ARBA00023015"/>
    </source>
</evidence>
<sequence>MDALSSILKASKLEAIVCSQNCLSGDWGLDVIPEGNAYFWRVSKGSCVIGLHGREPLTMEEGDIVVIPHGARHWIASNATAPLLTLAQYMQSPGLFAGDDTIVAAGHFTFDEEQQHPFIKDLPPLLHISSFGIKNQQFLTHMGFLLQTELSVNKPGTQVMLKGLAEMLFISVIRAYLEQDKAEKGFMSALADPQISQALELMHNQPSVDWTAEALGKRVGMSRTLFFNRFKELVGETPLTYLTNWRINRAKEMLSAGMNRVDVAEKIGYQSAAAFNKIFKTKTGSTPARYRAKS</sequence>
<accession>A0A3E1NXI9</accession>
<dbReference type="PANTHER" id="PTHR46796:SF7">
    <property type="entry name" value="ARAC FAMILY TRANSCRIPTIONAL REGULATOR"/>
    <property type="match status" value="1"/>
</dbReference>
<dbReference type="Proteomes" id="UP000261174">
    <property type="component" value="Unassembled WGS sequence"/>
</dbReference>
<name>A0A3E1NXI9_9BACT</name>
<evidence type="ECO:0000256" key="2">
    <source>
        <dbReference type="ARBA" id="ARBA00023125"/>
    </source>
</evidence>
<dbReference type="SUPFAM" id="SSF51182">
    <property type="entry name" value="RmlC-like cupins"/>
    <property type="match status" value="1"/>
</dbReference>
<keyword evidence="1" id="KW-0805">Transcription regulation</keyword>
<evidence type="ECO:0000313" key="6">
    <source>
        <dbReference type="Proteomes" id="UP000261174"/>
    </source>
</evidence>
<protein>
    <submittedName>
        <fullName evidence="5">AraC family transcriptional regulator</fullName>
    </submittedName>
</protein>
<dbReference type="PROSITE" id="PS01124">
    <property type="entry name" value="HTH_ARAC_FAMILY_2"/>
    <property type="match status" value="1"/>
</dbReference>
<reference evidence="5 6" key="1">
    <citation type="submission" date="2018-08" db="EMBL/GenBank/DDBJ databases">
        <title>Chitinophaga sp. K20C18050901, a novel bacterium isolated from forest soil.</title>
        <authorList>
            <person name="Wang C."/>
        </authorList>
    </citation>
    <scope>NUCLEOTIDE SEQUENCE [LARGE SCALE GENOMIC DNA]</scope>
    <source>
        <strain evidence="5 6">K20C18050901</strain>
    </source>
</reference>
<dbReference type="AlphaFoldDB" id="A0A3E1NXI9"/>
<dbReference type="Gene3D" id="1.10.10.60">
    <property type="entry name" value="Homeodomain-like"/>
    <property type="match status" value="2"/>
</dbReference>
<dbReference type="Pfam" id="PF12833">
    <property type="entry name" value="HTH_18"/>
    <property type="match status" value="1"/>
</dbReference>
<dbReference type="RefSeq" id="WP_116855834.1">
    <property type="nucleotide sequence ID" value="NZ_QTJV01000009.1"/>
</dbReference>
<dbReference type="OrthoDB" id="2666928at2"/>
<dbReference type="GO" id="GO:0043565">
    <property type="term" value="F:sequence-specific DNA binding"/>
    <property type="evidence" value="ECO:0007669"/>
    <property type="project" value="InterPro"/>
</dbReference>
<dbReference type="InterPro" id="IPR011051">
    <property type="entry name" value="RmlC_Cupin_sf"/>
</dbReference>
<dbReference type="SUPFAM" id="SSF46689">
    <property type="entry name" value="Homeodomain-like"/>
    <property type="match status" value="2"/>
</dbReference>
<dbReference type="SMART" id="SM00342">
    <property type="entry name" value="HTH_ARAC"/>
    <property type="match status" value="1"/>
</dbReference>
<evidence type="ECO:0000256" key="3">
    <source>
        <dbReference type="ARBA" id="ARBA00023163"/>
    </source>
</evidence>
<organism evidence="5 6">
    <name type="scientific">Chitinophaga silvisoli</name>
    <dbReference type="NCBI Taxonomy" id="2291814"/>
    <lineage>
        <taxon>Bacteria</taxon>
        <taxon>Pseudomonadati</taxon>
        <taxon>Bacteroidota</taxon>
        <taxon>Chitinophagia</taxon>
        <taxon>Chitinophagales</taxon>
        <taxon>Chitinophagaceae</taxon>
        <taxon>Chitinophaga</taxon>
    </lineage>
</organism>
<keyword evidence="2" id="KW-0238">DNA-binding</keyword>
<dbReference type="EMBL" id="QTJV01000009">
    <property type="protein sequence ID" value="RFM32641.1"/>
    <property type="molecule type" value="Genomic_DNA"/>
</dbReference>
<comment type="caution">
    <text evidence="5">The sequence shown here is derived from an EMBL/GenBank/DDBJ whole genome shotgun (WGS) entry which is preliminary data.</text>
</comment>